<feature type="chain" id="PRO_5043138719" evidence="1">
    <location>
        <begin position="17"/>
        <end position="73"/>
    </location>
</feature>
<reference evidence="2 3" key="2">
    <citation type="submission" date="2018-11" db="EMBL/GenBank/DDBJ databases">
        <authorList>
            <consortium name="Pathogen Informatics"/>
        </authorList>
    </citation>
    <scope>NUCLEOTIDE SEQUENCE [LARGE SCALE GENOMIC DNA]</scope>
</reference>
<sequence>MDTWTLCCFVFVTTSASSTLPHFGPPSTAKRNESYLRSESGNRPQIAFFSRSTDHYPAVTEYVDHHWKPSGAS</sequence>
<evidence type="ECO:0000256" key="1">
    <source>
        <dbReference type="SAM" id="SignalP"/>
    </source>
</evidence>
<gene>
    <name evidence="2" type="ORF">GPUH_LOCUS8304</name>
</gene>
<dbReference type="Proteomes" id="UP000271098">
    <property type="component" value="Unassembled WGS sequence"/>
</dbReference>
<keyword evidence="1" id="KW-0732">Signal</keyword>
<feature type="signal peptide" evidence="1">
    <location>
        <begin position="1"/>
        <end position="16"/>
    </location>
</feature>
<dbReference type="WBParaSite" id="GPUH_0000831501-mRNA-1">
    <property type="protein sequence ID" value="GPUH_0000831501-mRNA-1"/>
    <property type="gene ID" value="GPUH_0000831501"/>
</dbReference>
<keyword evidence="3" id="KW-1185">Reference proteome</keyword>
<reference evidence="4" key="1">
    <citation type="submission" date="2016-06" db="UniProtKB">
        <authorList>
            <consortium name="WormBaseParasite"/>
        </authorList>
    </citation>
    <scope>IDENTIFICATION</scope>
</reference>
<evidence type="ECO:0000313" key="3">
    <source>
        <dbReference type="Proteomes" id="UP000271098"/>
    </source>
</evidence>
<protein>
    <submittedName>
        <fullName evidence="4">Secreted protein</fullName>
    </submittedName>
</protein>
<evidence type="ECO:0000313" key="4">
    <source>
        <dbReference type="WBParaSite" id="GPUH_0000831501-mRNA-1"/>
    </source>
</evidence>
<dbReference type="AlphaFoldDB" id="A0A183DHW5"/>
<accession>A0A183DHW5</accession>
<dbReference type="EMBL" id="UYRT01023830">
    <property type="protein sequence ID" value="VDK61764.1"/>
    <property type="molecule type" value="Genomic_DNA"/>
</dbReference>
<proteinExistence type="predicted"/>
<evidence type="ECO:0000313" key="2">
    <source>
        <dbReference type="EMBL" id="VDK61764.1"/>
    </source>
</evidence>
<name>A0A183DHW5_9BILA</name>
<organism evidence="4">
    <name type="scientific">Gongylonema pulchrum</name>
    <dbReference type="NCBI Taxonomy" id="637853"/>
    <lineage>
        <taxon>Eukaryota</taxon>
        <taxon>Metazoa</taxon>
        <taxon>Ecdysozoa</taxon>
        <taxon>Nematoda</taxon>
        <taxon>Chromadorea</taxon>
        <taxon>Rhabditida</taxon>
        <taxon>Spirurina</taxon>
        <taxon>Spiruromorpha</taxon>
        <taxon>Spiruroidea</taxon>
        <taxon>Gongylonematidae</taxon>
        <taxon>Gongylonema</taxon>
    </lineage>
</organism>